<dbReference type="RefSeq" id="WP_050672079.1">
    <property type="nucleotide sequence ID" value="NZ_LAIR01000003.1"/>
</dbReference>
<dbReference type="STRING" id="1631356.VV01_21300"/>
<name>A0A0L6CEB8_9MICO</name>
<dbReference type="EMBL" id="LAIR01000003">
    <property type="protein sequence ID" value="KNX35830.1"/>
    <property type="molecule type" value="Genomic_DNA"/>
</dbReference>
<proteinExistence type="predicted"/>
<organism evidence="3 4">
    <name type="scientific">Luteipulveratus halotolerans</name>
    <dbReference type="NCBI Taxonomy" id="1631356"/>
    <lineage>
        <taxon>Bacteria</taxon>
        <taxon>Bacillati</taxon>
        <taxon>Actinomycetota</taxon>
        <taxon>Actinomycetes</taxon>
        <taxon>Micrococcales</taxon>
        <taxon>Dermacoccaceae</taxon>
        <taxon>Luteipulveratus</taxon>
    </lineage>
</organism>
<sequence length="86" mass="9583">MTRLVGAQAVTLTVDSGQYERDTYGRLLAYVRTSAGTNVNVRVVEQGHATARTSRPPLAQHDELEQAERSARVAHHGLWAYCDHKH</sequence>
<protein>
    <recommendedName>
        <fullName evidence="1">TNase-like domain-containing protein</fullName>
    </recommendedName>
</protein>
<evidence type="ECO:0000313" key="2">
    <source>
        <dbReference type="EMBL" id="KNX35830.1"/>
    </source>
</evidence>
<dbReference type="InterPro" id="IPR035437">
    <property type="entry name" value="SNase_OB-fold_sf"/>
</dbReference>
<feature type="domain" description="TNase-like" evidence="1">
    <location>
        <begin position="1"/>
        <end position="81"/>
    </location>
</feature>
<evidence type="ECO:0000313" key="3">
    <source>
        <dbReference type="EMBL" id="KNX35930.1"/>
    </source>
</evidence>
<dbReference type="Pfam" id="PF00565">
    <property type="entry name" value="SNase"/>
    <property type="match status" value="1"/>
</dbReference>
<keyword evidence="4" id="KW-1185">Reference proteome</keyword>
<dbReference type="AlphaFoldDB" id="A0A0L6CEB8"/>
<reference evidence="3" key="1">
    <citation type="submission" date="2015-03" db="EMBL/GenBank/DDBJ databases">
        <title>Emergence of plasmid-mediated VIM-4 carbapenemase in Citrobacter freundii, co-harbouring armA, CTX-M-3, TEM-1 and QnrB at a cancer centre in Bulgaria.</title>
        <authorList>
            <person name="Sabtcheva S.D."/>
            <person name="Ivanov I.N."/>
        </authorList>
    </citation>
    <scope>NUCLEOTIDE SEQUENCE</scope>
    <source>
        <strain evidence="3">C296001</strain>
    </source>
</reference>
<dbReference type="Gene3D" id="2.40.50.90">
    <property type="match status" value="1"/>
</dbReference>
<dbReference type="SUPFAM" id="SSF50199">
    <property type="entry name" value="Staphylococcal nuclease"/>
    <property type="match status" value="1"/>
</dbReference>
<gene>
    <name evidence="2" type="ORF">VV01_21300</name>
    <name evidence="3" type="ORF">VV01_21995</name>
</gene>
<evidence type="ECO:0000259" key="1">
    <source>
        <dbReference type="PROSITE" id="PS50830"/>
    </source>
</evidence>
<dbReference type="InterPro" id="IPR016071">
    <property type="entry name" value="Staphylococal_nuclease_OB-fold"/>
</dbReference>
<reference evidence="4" key="2">
    <citation type="submission" date="2015-03" db="EMBL/GenBank/DDBJ databases">
        <title>Luteipulveratus halotolerans sp. nov., a novel actinobacterium (Dermacoccaceae) from Sarawak, Malaysia.</title>
        <authorList>
            <person name="Juboi H."/>
            <person name="Basik A."/>
            <person name="Shamsul S.S."/>
            <person name="Arnold P."/>
            <person name="Schmitt E.K."/>
            <person name="Sanglier J.-J."/>
            <person name="Yeo T."/>
        </authorList>
    </citation>
    <scope>NUCLEOTIDE SEQUENCE [LARGE SCALE GENOMIC DNA]</scope>
    <source>
        <strain evidence="4">C296001</strain>
    </source>
</reference>
<evidence type="ECO:0000313" key="4">
    <source>
        <dbReference type="Proteomes" id="UP000037397"/>
    </source>
</evidence>
<dbReference type="Proteomes" id="UP000037397">
    <property type="component" value="Unassembled WGS sequence"/>
</dbReference>
<accession>A0A0L6CEB8</accession>
<dbReference type="PROSITE" id="PS50830">
    <property type="entry name" value="TNASE_3"/>
    <property type="match status" value="1"/>
</dbReference>
<comment type="caution">
    <text evidence="3">The sequence shown here is derived from an EMBL/GenBank/DDBJ whole genome shotgun (WGS) entry which is preliminary data.</text>
</comment>
<dbReference type="EMBL" id="LAIR01000003">
    <property type="protein sequence ID" value="KNX35930.1"/>
    <property type="molecule type" value="Genomic_DNA"/>
</dbReference>